<protein>
    <submittedName>
        <fullName evidence="2">Uncharacterized protein</fullName>
    </submittedName>
</protein>
<evidence type="ECO:0000313" key="2">
    <source>
        <dbReference type="EMBL" id="MDT0310521.1"/>
    </source>
</evidence>
<gene>
    <name evidence="2" type="ORF">RM780_26765</name>
</gene>
<organism evidence="2 3">
    <name type="scientific">Streptomyces boetiae</name>
    <dbReference type="NCBI Taxonomy" id="3075541"/>
    <lineage>
        <taxon>Bacteria</taxon>
        <taxon>Bacillati</taxon>
        <taxon>Actinomycetota</taxon>
        <taxon>Actinomycetes</taxon>
        <taxon>Kitasatosporales</taxon>
        <taxon>Streptomycetaceae</taxon>
        <taxon>Streptomyces</taxon>
    </lineage>
</organism>
<sequence length="85" mass="9207">MSDAIMEGVTVDASTVRLGDQILVGGQCYTVTDMTALPRGGRRLEFNGGESFTMRATTVLWATRRRPVAPPRGGRGLPRGWGTIR</sequence>
<comment type="caution">
    <text evidence="2">The sequence shown here is derived from an EMBL/GenBank/DDBJ whole genome shotgun (WGS) entry which is preliminary data.</text>
</comment>
<evidence type="ECO:0000313" key="3">
    <source>
        <dbReference type="Proteomes" id="UP001183388"/>
    </source>
</evidence>
<name>A0ABU2LG06_9ACTN</name>
<accession>A0ABU2LG06</accession>
<reference evidence="3" key="1">
    <citation type="submission" date="2023-07" db="EMBL/GenBank/DDBJ databases">
        <title>30 novel species of actinomycetes from the DSMZ collection.</title>
        <authorList>
            <person name="Nouioui I."/>
        </authorList>
    </citation>
    <scope>NUCLEOTIDE SEQUENCE [LARGE SCALE GENOMIC DNA]</scope>
    <source>
        <strain evidence="3">DSM 44917</strain>
    </source>
</reference>
<evidence type="ECO:0000256" key="1">
    <source>
        <dbReference type="SAM" id="MobiDB-lite"/>
    </source>
</evidence>
<keyword evidence="3" id="KW-1185">Reference proteome</keyword>
<dbReference type="RefSeq" id="WP_311633487.1">
    <property type="nucleotide sequence ID" value="NZ_JAVREN010000076.1"/>
</dbReference>
<dbReference type="Proteomes" id="UP001183388">
    <property type="component" value="Unassembled WGS sequence"/>
</dbReference>
<feature type="region of interest" description="Disordered" evidence="1">
    <location>
        <begin position="64"/>
        <end position="85"/>
    </location>
</feature>
<proteinExistence type="predicted"/>
<dbReference type="EMBL" id="JAVREN010000076">
    <property type="protein sequence ID" value="MDT0310521.1"/>
    <property type="molecule type" value="Genomic_DNA"/>
</dbReference>